<proteinExistence type="predicted"/>
<comment type="caution">
    <text evidence="2">The sequence shown here is derived from an EMBL/GenBank/DDBJ whole genome shotgun (WGS) entry which is preliminary data.</text>
</comment>
<dbReference type="Gene3D" id="3.30.70.1290">
    <property type="entry name" value="Transposase IS200-like"/>
    <property type="match status" value="1"/>
</dbReference>
<evidence type="ECO:0000259" key="1">
    <source>
        <dbReference type="SMART" id="SM01321"/>
    </source>
</evidence>
<dbReference type="Proteomes" id="UP000598271">
    <property type="component" value="Unassembled WGS sequence"/>
</dbReference>
<gene>
    <name evidence="2" type="ORF">GCM10007390_43980</name>
</gene>
<dbReference type="PANTHER" id="PTHR34322">
    <property type="entry name" value="TRANSPOSASE, Y1_TNP DOMAIN-CONTAINING"/>
    <property type="match status" value="1"/>
</dbReference>
<dbReference type="InterPro" id="IPR036515">
    <property type="entry name" value="Transposase_17_sf"/>
</dbReference>
<organism evidence="2 3">
    <name type="scientific">Persicitalea jodogahamensis</name>
    <dbReference type="NCBI Taxonomy" id="402147"/>
    <lineage>
        <taxon>Bacteria</taxon>
        <taxon>Pseudomonadati</taxon>
        <taxon>Bacteroidota</taxon>
        <taxon>Cytophagia</taxon>
        <taxon>Cytophagales</taxon>
        <taxon>Spirosomataceae</taxon>
        <taxon>Persicitalea</taxon>
    </lineage>
</organism>
<dbReference type="GO" id="GO:0003677">
    <property type="term" value="F:DNA binding"/>
    <property type="evidence" value="ECO:0007669"/>
    <property type="project" value="InterPro"/>
</dbReference>
<name>A0A8J3GBT1_9BACT</name>
<dbReference type="SUPFAM" id="SSF143422">
    <property type="entry name" value="Transposase IS200-like"/>
    <property type="match status" value="1"/>
</dbReference>
<accession>A0A8J3GBT1</accession>
<feature type="domain" description="Transposase IS200-like" evidence="1">
    <location>
        <begin position="20"/>
        <end position="163"/>
    </location>
</feature>
<dbReference type="AlphaFoldDB" id="A0A8J3GBT1"/>
<sequence length="225" mass="26558">MTYKKKLESEPMKNNEIPLLPGNFYHVFNHANGNEDLFLSRENYSFFLKRYGFYINPIADTFAYCLMPNHFHVLVRIKDSAALIDAYHRILTSRDTPKEPKEFSQSVQTEFVSRQFASLFSSYSQAFNKQQGRKGSLFIPNFKRKHVASEKYYMELIHYIHANPIHHGFTRDMTAWEFSSYHAFVSQKTTMLHREEALCWFNGVDGFEKYHRDTPDGYRSTLDFG</sequence>
<dbReference type="GO" id="GO:0006313">
    <property type="term" value="P:DNA transposition"/>
    <property type="evidence" value="ECO:0007669"/>
    <property type="project" value="InterPro"/>
</dbReference>
<protein>
    <recommendedName>
        <fullName evidence="1">Transposase IS200-like domain-containing protein</fullName>
    </recommendedName>
</protein>
<dbReference type="InterPro" id="IPR002686">
    <property type="entry name" value="Transposase_17"/>
</dbReference>
<evidence type="ECO:0000313" key="2">
    <source>
        <dbReference type="EMBL" id="GHB84011.1"/>
    </source>
</evidence>
<dbReference type="GO" id="GO:0004803">
    <property type="term" value="F:transposase activity"/>
    <property type="evidence" value="ECO:0007669"/>
    <property type="project" value="InterPro"/>
</dbReference>
<keyword evidence="3" id="KW-1185">Reference proteome</keyword>
<evidence type="ECO:0000313" key="3">
    <source>
        <dbReference type="Proteomes" id="UP000598271"/>
    </source>
</evidence>
<dbReference type="PANTHER" id="PTHR34322:SF2">
    <property type="entry name" value="TRANSPOSASE IS200-LIKE DOMAIN-CONTAINING PROTEIN"/>
    <property type="match status" value="1"/>
</dbReference>
<reference evidence="2 3" key="1">
    <citation type="journal article" date="2014" name="Int. J. Syst. Evol. Microbiol.">
        <title>Complete genome sequence of Corynebacterium casei LMG S-19264T (=DSM 44701T), isolated from a smear-ripened cheese.</title>
        <authorList>
            <consortium name="US DOE Joint Genome Institute (JGI-PGF)"/>
            <person name="Walter F."/>
            <person name="Albersmeier A."/>
            <person name="Kalinowski J."/>
            <person name="Ruckert C."/>
        </authorList>
    </citation>
    <scope>NUCLEOTIDE SEQUENCE [LARGE SCALE GENOMIC DNA]</scope>
    <source>
        <strain evidence="2 3">KCTC 12866</strain>
    </source>
</reference>
<dbReference type="EMBL" id="BMXF01000005">
    <property type="protein sequence ID" value="GHB84011.1"/>
    <property type="molecule type" value="Genomic_DNA"/>
</dbReference>
<dbReference type="SMART" id="SM01321">
    <property type="entry name" value="Y1_Tnp"/>
    <property type="match status" value="1"/>
</dbReference>